<dbReference type="InterPro" id="IPR018391">
    <property type="entry name" value="PQQ_b-propeller_rpt"/>
</dbReference>
<evidence type="ECO:0000259" key="5">
    <source>
        <dbReference type="Pfam" id="PF13360"/>
    </source>
</evidence>
<comment type="function">
    <text evidence="4">Part of the outer membrane protein assembly complex, which is involved in assembly and insertion of beta-barrel proteins into the outer membrane.</text>
</comment>
<dbReference type="NCBIfam" id="TIGR03300">
    <property type="entry name" value="assembly_YfgL"/>
    <property type="match status" value="1"/>
</dbReference>
<dbReference type="GO" id="GO:0043165">
    <property type="term" value="P:Gram-negative-bacterium-type cell outer membrane assembly"/>
    <property type="evidence" value="ECO:0007669"/>
    <property type="project" value="UniProtKB-UniRule"/>
</dbReference>
<dbReference type="PANTHER" id="PTHR34512:SF30">
    <property type="entry name" value="OUTER MEMBRANE PROTEIN ASSEMBLY FACTOR BAMB"/>
    <property type="match status" value="1"/>
</dbReference>
<accession>A0A239SLU7</accession>
<organism evidence="6 7">
    <name type="scientific">Pandoraea sputorum</name>
    <dbReference type="NCBI Taxonomy" id="93222"/>
    <lineage>
        <taxon>Bacteria</taxon>
        <taxon>Pseudomonadati</taxon>
        <taxon>Pseudomonadota</taxon>
        <taxon>Betaproteobacteria</taxon>
        <taxon>Burkholderiales</taxon>
        <taxon>Burkholderiaceae</taxon>
        <taxon>Pandoraea</taxon>
    </lineage>
</organism>
<proteinExistence type="inferred from homology"/>
<dbReference type="STRING" id="93222.NA29_18550"/>
<dbReference type="AlphaFoldDB" id="A0A239SLU7"/>
<dbReference type="PANTHER" id="PTHR34512">
    <property type="entry name" value="CELL SURFACE PROTEIN"/>
    <property type="match status" value="1"/>
</dbReference>
<name>A0A239SLU7_9BURK</name>
<protein>
    <recommendedName>
        <fullName evidence="4">Outer membrane protein assembly factor BamB</fullName>
    </recommendedName>
</protein>
<comment type="subunit">
    <text evidence="4">Part of the Bam complex.</text>
</comment>
<reference evidence="6 7" key="1">
    <citation type="submission" date="2017-06" db="EMBL/GenBank/DDBJ databases">
        <authorList>
            <consortium name="Pathogen Informatics"/>
        </authorList>
    </citation>
    <scope>NUCLEOTIDE SEQUENCE [LARGE SCALE GENOMIC DNA]</scope>
    <source>
        <strain evidence="6 7">NCTC13161</strain>
    </source>
</reference>
<keyword evidence="3 4" id="KW-0998">Cell outer membrane</keyword>
<comment type="similarity">
    <text evidence="4">Belongs to the BamB family.</text>
</comment>
<evidence type="ECO:0000313" key="7">
    <source>
        <dbReference type="Proteomes" id="UP000215126"/>
    </source>
</evidence>
<evidence type="ECO:0000256" key="2">
    <source>
        <dbReference type="ARBA" id="ARBA00023136"/>
    </source>
</evidence>
<dbReference type="GO" id="GO:0051205">
    <property type="term" value="P:protein insertion into membrane"/>
    <property type="evidence" value="ECO:0007669"/>
    <property type="project" value="UniProtKB-UniRule"/>
</dbReference>
<dbReference type="InterPro" id="IPR002372">
    <property type="entry name" value="PQQ_rpt_dom"/>
</dbReference>
<evidence type="ECO:0000256" key="1">
    <source>
        <dbReference type="ARBA" id="ARBA00022729"/>
    </source>
</evidence>
<dbReference type="EMBL" id="LT906435">
    <property type="protein sequence ID" value="SNU85808.1"/>
    <property type="molecule type" value="Genomic_DNA"/>
</dbReference>
<evidence type="ECO:0000313" key="6">
    <source>
        <dbReference type="EMBL" id="SNU85808.1"/>
    </source>
</evidence>
<evidence type="ECO:0000256" key="4">
    <source>
        <dbReference type="HAMAP-Rule" id="MF_00923"/>
    </source>
</evidence>
<dbReference type="GO" id="GO:0009279">
    <property type="term" value="C:cell outer membrane"/>
    <property type="evidence" value="ECO:0007669"/>
    <property type="project" value="UniProtKB-SubCell"/>
</dbReference>
<keyword evidence="2 4" id="KW-0472">Membrane</keyword>
<dbReference type="HAMAP" id="MF_00923">
    <property type="entry name" value="OM_assembly_BamB"/>
    <property type="match status" value="1"/>
</dbReference>
<keyword evidence="7" id="KW-1185">Reference proteome</keyword>
<dbReference type="SUPFAM" id="SSF50998">
    <property type="entry name" value="Quinoprotein alcohol dehydrogenase-like"/>
    <property type="match status" value="1"/>
</dbReference>
<dbReference type="SMART" id="SM00564">
    <property type="entry name" value="PQQ"/>
    <property type="match status" value="6"/>
</dbReference>
<dbReference type="InterPro" id="IPR017687">
    <property type="entry name" value="BamB"/>
</dbReference>
<dbReference type="OrthoDB" id="5173551at2"/>
<keyword evidence="1 4" id="KW-0732">Signal</keyword>
<dbReference type="Gene3D" id="2.130.10.10">
    <property type="entry name" value="YVTN repeat-like/Quinoprotein amine dehydrogenase"/>
    <property type="match status" value="1"/>
</dbReference>
<feature type="domain" description="Pyrrolo-quinoline quinone repeat" evidence="5">
    <location>
        <begin position="107"/>
        <end position="338"/>
    </location>
</feature>
<sequence length="411" mass="43060">MMILNDFRRSMPQTMAMSQSEQVAQMVSPRRGIFKRASTAVLTLAVLGTLGGCGLFGSKPAHEPTPLTEIKQALTVKQMWTASVGKAGAYSFAPVAVGNAVFAAGANGSVVRVDAETGASTWSAKADTNITAGPGSDGETTVVATHKGDVIAFDHDGKQSWKANAGSEVLTAPLVGRGLVVVRAINNRVTAFDSGTGSVRWSYSQPATSLTLRTGTGMAFVGDRSVITGFPGGKLVALDANTGNPQWITPLSYPKGVTEVERVNDVTGSPVVFGRQVCGATFQGRVGCADVQTGNGLWARDFSSPNGVSQDERVVAAVNTDGAVYAFNAADGSTLWQNDKLKYRDLSAPLALGRVVVVGDKQGYLHFLSRDNGEFLARVKLSGAISAQPVIAGQTLVVQTRDGNIYGFRPE</sequence>
<comment type="subcellular location">
    <subcellularLocation>
        <location evidence="4">Cell outer membrane</location>
    </subcellularLocation>
</comment>
<gene>
    <name evidence="6" type="primary">yfgL</name>
    <name evidence="4" type="synonym">bamB</name>
    <name evidence="6" type="ORF">SAMEA4530655_02878</name>
</gene>
<dbReference type="InterPro" id="IPR011047">
    <property type="entry name" value="Quinoprotein_ADH-like_sf"/>
</dbReference>
<dbReference type="Pfam" id="PF13360">
    <property type="entry name" value="PQQ_2"/>
    <property type="match status" value="1"/>
</dbReference>
<dbReference type="InterPro" id="IPR015943">
    <property type="entry name" value="WD40/YVTN_repeat-like_dom_sf"/>
</dbReference>
<keyword evidence="6" id="KW-0449">Lipoprotein</keyword>
<evidence type="ECO:0000256" key="3">
    <source>
        <dbReference type="ARBA" id="ARBA00023237"/>
    </source>
</evidence>
<dbReference type="Proteomes" id="UP000215126">
    <property type="component" value="Chromosome 1"/>
</dbReference>